<accession>A0ABY7LRE3</accession>
<keyword evidence="2" id="KW-1185">Reference proteome</keyword>
<organism evidence="1 2">
    <name type="scientific">Hymenobacter canadensis</name>
    <dbReference type="NCBI Taxonomy" id="2999067"/>
    <lineage>
        <taxon>Bacteria</taxon>
        <taxon>Pseudomonadati</taxon>
        <taxon>Bacteroidota</taxon>
        <taxon>Cytophagia</taxon>
        <taxon>Cytophagales</taxon>
        <taxon>Hymenobacteraceae</taxon>
        <taxon>Hymenobacter</taxon>
    </lineage>
</organism>
<dbReference type="InterPro" id="IPR025667">
    <property type="entry name" value="SprB_repeat"/>
</dbReference>
<evidence type="ECO:0000313" key="1">
    <source>
        <dbReference type="EMBL" id="WBA42988.1"/>
    </source>
</evidence>
<sequence length="686" mass="75611">MAGERYAQLILNSITPAPGDELSIWLNGAYQRFVASAAQFPSDPEEYYCQGDYSGAGSNLVRYANAVTLHDAIEARLTALGVPLAYTLAVASDSFTSNGVITITARSYDLQWDFAPTTSPRLNLVYSEQSLPAIRPITLGVEVDPVLRFGQATGAIRLLPTAVGAVSFTYAWADGPTTQNRSNLLAADYTVTVTADTGASLTRVIAVEQNPRLSVVVRKFDDSILLTVSGGVAPYTFAWQDGPTTASRYNLAAGSYECTITDDEGATVTISVELEASRYYFSRNPITLPLDAGDAYRADPSLKPNLTFLCEVFIEPEYLSGEFVRVGAPVEQPADRQGRTVFQVEELLDAYLDYYVPAPDQRRIARADPLFRRFYLQHAEMYGAPAERAGTTTLLQHYVLLGGLSGYEAAQRTFFTSYQPAHRPFFTWQPRELLVAPDQPEFLLFQVPTATLPLIRQIAVATYQDGSTATVFVDEVEGPRRYELYCLPAGRAQLALPEPAGKHLVSWEVFVVDEDGVAQSERRRYVLDRRLVAQRRYVLYANSLGGLNTAAFLGEAQLDAEVSGEEAERGPVPFPDPLAGDVLVLDRSLRPVVKLASGARENSREWLATAQDLLLSRRVLLLGPGRRWLPGVVKVRTVPVLKEGEWQQTLELDFQLPRERHYTPALPVVPAGQPVPPVQRQDLLLP</sequence>
<dbReference type="EMBL" id="CP114767">
    <property type="protein sequence ID" value="WBA42988.1"/>
    <property type="molecule type" value="Genomic_DNA"/>
</dbReference>
<proteinExistence type="predicted"/>
<name>A0ABY7LRE3_9BACT</name>
<reference evidence="1 2" key="1">
    <citation type="submission" date="2022-12" db="EMBL/GenBank/DDBJ databases">
        <title>Hymenobacter canadensis sp. nov. isolated from lake water of the Cambridge Bay, Canada.</title>
        <authorList>
            <person name="Kim W.H."/>
            <person name="Lee Y.M."/>
        </authorList>
    </citation>
    <scope>NUCLEOTIDE SEQUENCE [LARGE SCALE GENOMIC DNA]</scope>
    <source>
        <strain evidence="1 2">PAMC 29467</strain>
    </source>
</reference>
<gene>
    <name evidence="1" type="ORF">O3303_05340</name>
</gene>
<protein>
    <submittedName>
        <fullName evidence="1">SprB repeat-containing protein</fullName>
    </submittedName>
</protein>
<evidence type="ECO:0000313" key="2">
    <source>
        <dbReference type="Proteomes" id="UP001211005"/>
    </source>
</evidence>
<dbReference type="RefSeq" id="WP_269561035.1">
    <property type="nucleotide sequence ID" value="NZ_CP114767.1"/>
</dbReference>
<dbReference type="Proteomes" id="UP001211005">
    <property type="component" value="Chromosome"/>
</dbReference>
<dbReference type="Gene3D" id="2.60.40.740">
    <property type="match status" value="1"/>
</dbReference>
<dbReference type="Pfam" id="PF13573">
    <property type="entry name" value="SprB"/>
    <property type="match status" value="1"/>
</dbReference>